<feature type="region of interest" description="Disordered" evidence="1">
    <location>
        <begin position="77"/>
        <end position="99"/>
    </location>
</feature>
<name>A0A3S0LPQ9_CHLPH</name>
<dbReference type="RefSeq" id="WP_126341796.1">
    <property type="nucleotide sequence ID" value="NZ_CP041698.1"/>
</dbReference>
<dbReference type="EMBL" id="VMRG01000001">
    <property type="protein sequence ID" value="KAA6231961.1"/>
    <property type="molecule type" value="Genomic_DNA"/>
</dbReference>
<evidence type="ECO:0000313" key="8">
    <source>
        <dbReference type="Proteomes" id="UP000489351"/>
    </source>
</evidence>
<dbReference type="Proteomes" id="UP000489351">
    <property type="component" value="Unassembled WGS sequence"/>
</dbReference>
<evidence type="ECO:0000313" key="3">
    <source>
        <dbReference type="EMBL" id="KAA6231961.1"/>
    </source>
</evidence>
<evidence type="ECO:0000256" key="2">
    <source>
        <dbReference type="SAM" id="Phobius"/>
    </source>
</evidence>
<keyword evidence="2" id="KW-1133">Transmembrane helix</keyword>
<dbReference type="Proteomes" id="UP000279908">
    <property type="component" value="Unassembled WGS sequence"/>
</dbReference>
<keyword evidence="2" id="KW-0812">Transmembrane</keyword>
<evidence type="ECO:0000256" key="1">
    <source>
        <dbReference type="SAM" id="MobiDB-lite"/>
    </source>
</evidence>
<gene>
    <name evidence="5" type="ORF">EKD02_06125</name>
    <name evidence="3" type="ORF">FP507_01715</name>
    <name evidence="4" type="ORF">GJ685_00735</name>
</gene>
<dbReference type="EMBL" id="RXYK01000007">
    <property type="protein sequence ID" value="RTY37871.1"/>
    <property type="molecule type" value="Genomic_DNA"/>
</dbReference>
<dbReference type="Proteomes" id="UP000327458">
    <property type="component" value="Unassembled WGS sequence"/>
</dbReference>
<dbReference type="AlphaFoldDB" id="A0A3S0LPQ9"/>
<organism evidence="5 6">
    <name type="scientific">Chlorobium phaeovibrioides</name>
    <dbReference type="NCBI Taxonomy" id="1094"/>
    <lineage>
        <taxon>Bacteria</taxon>
        <taxon>Pseudomonadati</taxon>
        <taxon>Chlorobiota</taxon>
        <taxon>Chlorobiia</taxon>
        <taxon>Chlorobiales</taxon>
        <taxon>Chlorobiaceae</taxon>
        <taxon>Chlorobium/Pelodictyon group</taxon>
        <taxon>Chlorobium</taxon>
    </lineage>
</organism>
<evidence type="ECO:0000313" key="4">
    <source>
        <dbReference type="EMBL" id="MWV53587.1"/>
    </source>
</evidence>
<dbReference type="EMBL" id="WUBZ01000001">
    <property type="protein sequence ID" value="MWV53587.1"/>
    <property type="molecule type" value="Genomic_DNA"/>
</dbReference>
<proteinExistence type="predicted"/>
<comment type="caution">
    <text evidence="5">The sequence shown here is derived from an EMBL/GenBank/DDBJ whole genome shotgun (WGS) entry which is preliminary data.</text>
</comment>
<reference evidence="5 6" key="1">
    <citation type="submission" date="2018-12" db="EMBL/GenBank/DDBJ databases">
        <authorList>
            <person name="Lunina O.N."/>
            <person name="Grouzdev D.S."/>
            <person name="Gorlenko V.M."/>
            <person name="Savvichev A.S."/>
        </authorList>
    </citation>
    <scope>NUCLEOTIDE SEQUENCE [LARGE SCALE GENOMIC DNA]</scope>
    <source>
        <strain evidence="5 6">BrKhr-17</strain>
    </source>
</reference>
<protein>
    <submittedName>
        <fullName evidence="5">Uncharacterized protein</fullName>
    </submittedName>
</protein>
<evidence type="ECO:0000313" key="6">
    <source>
        <dbReference type="Proteomes" id="UP000279908"/>
    </source>
</evidence>
<reference evidence="4 8" key="3">
    <citation type="submission" date="2019-11" db="EMBL/GenBank/DDBJ databases">
        <title>Green- and brown-colored morphotypes of Chlorobia in the stratified aquatic ecosystems of Kandalaksha Gulf (White Sea): A model for study of the accessory genome evolution.</title>
        <authorList>
            <person name="Grouzdev D.S."/>
        </authorList>
    </citation>
    <scope>NUCLEOTIDE SEQUENCE [LARGE SCALE GENOMIC DNA]</scope>
    <source>
        <strain evidence="4 8">ZM</strain>
    </source>
</reference>
<keyword evidence="2" id="KW-0472">Membrane</keyword>
<sequence>MMEHSTTIFRRFWRLVEILLFFAISVGGFALIGKTSSLGSKAKEKSRTYAAALSHSSLETVAALYLKSDERQLQQQIPRTVRSGPAHASPDAPSSRPQYLQPCRLLNPVMDEAYAAELKTQLSHGAILRPRSLFQQSPVLLI</sequence>
<evidence type="ECO:0000313" key="7">
    <source>
        <dbReference type="Proteomes" id="UP000327458"/>
    </source>
</evidence>
<reference evidence="3 7" key="2">
    <citation type="submission" date="2019-07" db="EMBL/GenBank/DDBJ databases">
        <title>Draft genome Sequence of Chlorobium phaeovibrioides sp. strain PhvTcv-s14, from the Phylum Chlorobi.</title>
        <authorList>
            <person name="Babenko V."/>
            <person name="Boldyreva D."/>
            <person name="Kanygina A."/>
            <person name="Selezneva O."/>
            <person name="Akopiyan T."/>
            <person name="Lunina O."/>
        </authorList>
    </citation>
    <scope>NUCLEOTIDE SEQUENCE [LARGE SCALE GENOMIC DNA]</scope>
    <source>
        <strain evidence="3 7">GrTcv12</strain>
    </source>
</reference>
<feature type="transmembrane region" description="Helical" evidence="2">
    <location>
        <begin position="12"/>
        <end position="32"/>
    </location>
</feature>
<accession>A0A3S0LPQ9</accession>
<evidence type="ECO:0000313" key="5">
    <source>
        <dbReference type="EMBL" id="RTY37871.1"/>
    </source>
</evidence>
<keyword evidence="8" id="KW-1185">Reference proteome</keyword>